<evidence type="ECO:0000313" key="3">
    <source>
        <dbReference type="Proteomes" id="UP000634308"/>
    </source>
</evidence>
<comment type="caution">
    <text evidence="2">The sequence shown here is derived from an EMBL/GenBank/DDBJ whole genome shotgun (WGS) entry which is preliminary data.</text>
</comment>
<name>A0ABQ2RVF9_9DEIO</name>
<reference evidence="3" key="1">
    <citation type="journal article" date="2019" name="Int. J. Syst. Evol. Microbiol.">
        <title>The Global Catalogue of Microorganisms (GCM) 10K type strain sequencing project: providing services to taxonomists for standard genome sequencing and annotation.</title>
        <authorList>
            <consortium name="The Broad Institute Genomics Platform"/>
            <consortium name="The Broad Institute Genome Sequencing Center for Infectious Disease"/>
            <person name="Wu L."/>
            <person name="Ma J."/>
        </authorList>
    </citation>
    <scope>NUCLEOTIDE SEQUENCE [LARGE SCALE GENOMIC DNA]</scope>
    <source>
        <strain evidence="3">JCM 31404</strain>
    </source>
</reference>
<feature type="compositionally biased region" description="Low complexity" evidence="1">
    <location>
        <begin position="100"/>
        <end position="109"/>
    </location>
</feature>
<gene>
    <name evidence="2" type="ORF">GCM10008959_33310</name>
</gene>
<organism evidence="2 3">
    <name type="scientific">Deinococcus seoulensis</name>
    <dbReference type="NCBI Taxonomy" id="1837379"/>
    <lineage>
        <taxon>Bacteria</taxon>
        <taxon>Thermotogati</taxon>
        <taxon>Deinococcota</taxon>
        <taxon>Deinococci</taxon>
        <taxon>Deinococcales</taxon>
        <taxon>Deinococcaceae</taxon>
        <taxon>Deinococcus</taxon>
    </lineage>
</organism>
<dbReference type="EMBL" id="BMQM01000028">
    <property type="protein sequence ID" value="GGR68529.1"/>
    <property type="molecule type" value="Genomic_DNA"/>
</dbReference>
<evidence type="ECO:0000256" key="1">
    <source>
        <dbReference type="SAM" id="MobiDB-lite"/>
    </source>
</evidence>
<proteinExistence type="predicted"/>
<feature type="compositionally biased region" description="Basic and acidic residues" evidence="1">
    <location>
        <begin position="85"/>
        <end position="99"/>
    </location>
</feature>
<evidence type="ECO:0008006" key="4">
    <source>
        <dbReference type="Google" id="ProtNLM"/>
    </source>
</evidence>
<accession>A0ABQ2RVF9</accession>
<protein>
    <recommendedName>
        <fullName evidence="4">DUF3006 domain-containing protein</fullName>
    </recommendedName>
</protein>
<dbReference type="Proteomes" id="UP000634308">
    <property type="component" value="Unassembled WGS sequence"/>
</dbReference>
<sequence>MQGEPENLLVIDVLDEDAGLADVEDLRGRTFQLPAEWLPGAADGAAYRVNVSGAHVTFTPDPNGAALLRERSKQTLLDFSDEPDSDRPDSDRPDSDRPGSDQPGSGERP</sequence>
<dbReference type="RefSeq" id="WP_189066116.1">
    <property type="nucleotide sequence ID" value="NZ_BMQM01000028.1"/>
</dbReference>
<evidence type="ECO:0000313" key="2">
    <source>
        <dbReference type="EMBL" id="GGR68529.1"/>
    </source>
</evidence>
<keyword evidence="3" id="KW-1185">Reference proteome</keyword>
<feature type="region of interest" description="Disordered" evidence="1">
    <location>
        <begin position="75"/>
        <end position="109"/>
    </location>
</feature>